<feature type="non-terminal residue" evidence="1">
    <location>
        <position position="1"/>
    </location>
</feature>
<accession>Q16IE6</accession>
<reference evidence="1" key="1">
    <citation type="submission" date="2005-10" db="EMBL/GenBank/DDBJ databases">
        <authorList>
            <person name="Loftus B.J."/>
            <person name="Nene V.M."/>
            <person name="Hannick L.I."/>
            <person name="Bidwell S."/>
            <person name="Haas B."/>
            <person name="Amedeo P."/>
            <person name="Orvis J."/>
            <person name="Wortman J.R."/>
            <person name="White O.R."/>
            <person name="Salzberg S."/>
            <person name="Shumway M."/>
            <person name="Koo H."/>
            <person name="Zhao Y."/>
            <person name="Holmes M."/>
            <person name="Miller J."/>
            <person name="Schatz M."/>
            <person name="Pop M."/>
            <person name="Pai G."/>
            <person name="Utterback T."/>
            <person name="Rogers Y.-H."/>
            <person name="Kravitz S."/>
            <person name="Fraser C.M."/>
        </authorList>
    </citation>
    <scope>NUCLEOTIDE SEQUENCE</scope>
    <source>
        <strain evidence="1">Liverpool</strain>
    </source>
</reference>
<sequence length="55" mass="6286">EKKFPKQKKRGKNCFSSWFVQPEQKKNNDRVRSSGCGSRSLCVVTSTLVLKVNRA</sequence>
<gene>
    <name evidence="1" type="ORF">AaeL_AAEL013702</name>
</gene>
<protein>
    <submittedName>
        <fullName evidence="1">AAEL013702-PA</fullName>
    </submittedName>
</protein>
<organism evidence="1 2">
    <name type="scientific">Aedes aegypti</name>
    <name type="common">Yellowfever mosquito</name>
    <name type="synonym">Culex aegypti</name>
    <dbReference type="NCBI Taxonomy" id="7159"/>
    <lineage>
        <taxon>Eukaryota</taxon>
        <taxon>Metazoa</taxon>
        <taxon>Ecdysozoa</taxon>
        <taxon>Arthropoda</taxon>
        <taxon>Hexapoda</taxon>
        <taxon>Insecta</taxon>
        <taxon>Pterygota</taxon>
        <taxon>Neoptera</taxon>
        <taxon>Endopterygota</taxon>
        <taxon>Diptera</taxon>
        <taxon>Nematocera</taxon>
        <taxon>Culicoidea</taxon>
        <taxon>Culicidae</taxon>
        <taxon>Culicinae</taxon>
        <taxon>Aedini</taxon>
        <taxon>Aedes</taxon>
        <taxon>Stegomyia</taxon>
    </lineage>
</organism>
<proteinExistence type="predicted"/>
<dbReference type="Proteomes" id="UP000682892">
    <property type="component" value="Unassembled WGS sequence"/>
</dbReference>
<dbReference type="HOGENOM" id="CLU_3038230_0_0_1"/>
<dbReference type="PaxDb" id="7159-AAEL013702-PA"/>
<evidence type="ECO:0000313" key="1">
    <source>
        <dbReference type="EMBL" id="EAT34035.1"/>
    </source>
</evidence>
<reference evidence="1" key="3">
    <citation type="submission" date="2012-09" db="EMBL/GenBank/DDBJ databases">
        <authorList>
            <consortium name="VectorBase"/>
        </authorList>
    </citation>
    <scope>NUCLEOTIDE SEQUENCE</scope>
    <source>
        <strain evidence="1">Liverpool</strain>
    </source>
</reference>
<name>Q16IE6_AEDAE</name>
<evidence type="ECO:0000313" key="2">
    <source>
        <dbReference type="Proteomes" id="UP000682892"/>
    </source>
</evidence>
<dbReference type="AlphaFoldDB" id="Q16IE6"/>
<dbReference type="EMBL" id="CH478085">
    <property type="protein sequence ID" value="EAT34035.1"/>
    <property type="molecule type" value="Genomic_DNA"/>
</dbReference>
<reference evidence="1" key="2">
    <citation type="journal article" date="2007" name="Science">
        <title>Genome sequence of Aedes aegypti, a major arbovirus vector.</title>
        <authorList>
            <person name="Nene V."/>
            <person name="Wortman J.R."/>
            <person name="Lawson D."/>
            <person name="Haas B."/>
            <person name="Kodira C."/>
            <person name="Tu Z.J."/>
            <person name="Loftus B."/>
            <person name="Xi Z."/>
            <person name="Megy K."/>
            <person name="Grabherr M."/>
            <person name="Ren Q."/>
            <person name="Zdobnov E.M."/>
            <person name="Lobo N.F."/>
            <person name="Campbell K.S."/>
            <person name="Brown S.E."/>
            <person name="Bonaldo M.F."/>
            <person name="Zhu J."/>
            <person name="Sinkins S.P."/>
            <person name="Hogenkamp D.G."/>
            <person name="Amedeo P."/>
            <person name="Arensburger P."/>
            <person name="Atkinson P.W."/>
            <person name="Bidwell S."/>
            <person name="Biedler J."/>
            <person name="Birney E."/>
            <person name="Bruggner R.V."/>
            <person name="Costas J."/>
            <person name="Coy M.R."/>
            <person name="Crabtree J."/>
            <person name="Crawford M."/>
            <person name="Debruyn B."/>
            <person name="Decaprio D."/>
            <person name="Eiglmeier K."/>
            <person name="Eisenstadt E."/>
            <person name="El-Dorry H."/>
            <person name="Gelbart W.M."/>
            <person name="Gomes S.L."/>
            <person name="Hammond M."/>
            <person name="Hannick L.I."/>
            <person name="Hogan J.R."/>
            <person name="Holmes M.H."/>
            <person name="Jaffe D."/>
            <person name="Johnston J.S."/>
            <person name="Kennedy R.C."/>
            <person name="Koo H."/>
            <person name="Kravitz S."/>
            <person name="Kriventseva E.V."/>
            <person name="Kulp D."/>
            <person name="Labutti K."/>
            <person name="Lee E."/>
            <person name="Li S."/>
            <person name="Lovin D.D."/>
            <person name="Mao C."/>
            <person name="Mauceli E."/>
            <person name="Menck C.F."/>
            <person name="Miller J.R."/>
            <person name="Montgomery P."/>
            <person name="Mori A."/>
            <person name="Nascimento A.L."/>
            <person name="Naveira H.F."/>
            <person name="Nusbaum C."/>
            <person name="O'leary S."/>
            <person name="Orvis J."/>
            <person name="Pertea M."/>
            <person name="Quesneville H."/>
            <person name="Reidenbach K.R."/>
            <person name="Rogers Y.H."/>
            <person name="Roth C.W."/>
            <person name="Schneider J.R."/>
            <person name="Schatz M."/>
            <person name="Shumway M."/>
            <person name="Stanke M."/>
            <person name="Stinson E.O."/>
            <person name="Tubio J.M."/>
            <person name="Vanzee J.P."/>
            <person name="Verjovski-Almeida S."/>
            <person name="Werner D."/>
            <person name="White O."/>
            <person name="Wyder S."/>
            <person name="Zeng Q."/>
            <person name="Zhao Q."/>
            <person name="Zhao Y."/>
            <person name="Hill C.A."/>
            <person name="Raikhel A.S."/>
            <person name="Soares M.B."/>
            <person name="Knudson D.L."/>
            <person name="Lee N.H."/>
            <person name="Galagan J."/>
            <person name="Salzberg S.L."/>
            <person name="Paulsen I.T."/>
            <person name="Dimopoulos G."/>
            <person name="Collins F.H."/>
            <person name="Birren B."/>
            <person name="Fraser-Liggett C.M."/>
            <person name="Severson D.W."/>
        </authorList>
    </citation>
    <scope>NUCLEOTIDE SEQUENCE [LARGE SCALE GENOMIC DNA]</scope>
    <source>
        <strain evidence="1">Liverpool</strain>
    </source>
</reference>